<dbReference type="EMBL" id="FOMR01000008">
    <property type="protein sequence ID" value="SFE09201.1"/>
    <property type="molecule type" value="Genomic_DNA"/>
</dbReference>
<accession>A0A1I1XPN2</accession>
<dbReference type="InterPro" id="IPR050595">
    <property type="entry name" value="Bact_response_regulator"/>
</dbReference>
<dbReference type="PROSITE" id="PS50110">
    <property type="entry name" value="RESPONSE_REGULATORY"/>
    <property type="match status" value="1"/>
</dbReference>
<keyword evidence="1 2" id="KW-0597">Phosphoprotein</keyword>
<feature type="modified residue" description="4-aspartylphosphate" evidence="2">
    <location>
        <position position="53"/>
    </location>
</feature>
<organism evidence="4 5">
    <name type="scientific">Lentibacillus persicus</name>
    <dbReference type="NCBI Taxonomy" id="640948"/>
    <lineage>
        <taxon>Bacteria</taxon>
        <taxon>Bacillati</taxon>
        <taxon>Bacillota</taxon>
        <taxon>Bacilli</taxon>
        <taxon>Bacillales</taxon>
        <taxon>Bacillaceae</taxon>
        <taxon>Lentibacillus</taxon>
    </lineage>
</organism>
<dbReference type="CDD" id="cd17574">
    <property type="entry name" value="REC_OmpR"/>
    <property type="match status" value="1"/>
</dbReference>
<dbReference type="OrthoDB" id="9808843at2"/>
<dbReference type="PANTHER" id="PTHR44591:SF3">
    <property type="entry name" value="RESPONSE REGULATORY DOMAIN-CONTAINING PROTEIN"/>
    <property type="match status" value="1"/>
</dbReference>
<dbReference type="GO" id="GO:0000160">
    <property type="term" value="P:phosphorelay signal transduction system"/>
    <property type="evidence" value="ECO:0007669"/>
    <property type="project" value="InterPro"/>
</dbReference>
<evidence type="ECO:0000313" key="4">
    <source>
        <dbReference type="EMBL" id="SFE09201.1"/>
    </source>
</evidence>
<dbReference type="SMART" id="SM00448">
    <property type="entry name" value="REC"/>
    <property type="match status" value="1"/>
</dbReference>
<dbReference type="SUPFAM" id="SSF52172">
    <property type="entry name" value="CheY-like"/>
    <property type="match status" value="1"/>
</dbReference>
<proteinExistence type="predicted"/>
<dbReference type="PANTHER" id="PTHR44591">
    <property type="entry name" value="STRESS RESPONSE REGULATOR PROTEIN 1"/>
    <property type="match status" value="1"/>
</dbReference>
<dbReference type="AlphaFoldDB" id="A0A1I1XPN2"/>
<keyword evidence="5" id="KW-1185">Reference proteome</keyword>
<feature type="domain" description="Response regulatory" evidence="3">
    <location>
        <begin position="4"/>
        <end position="118"/>
    </location>
</feature>
<gene>
    <name evidence="4" type="ORF">SAMN05216238_10861</name>
</gene>
<dbReference type="Pfam" id="PF00072">
    <property type="entry name" value="Response_reg"/>
    <property type="match status" value="1"/>
</dbReference>
<dbReference type="STRING" id="640948.SAMN05216238_10861"/>
<sequence>MPKDILVVDDQPGIRMLLQDILENAGFRVTLAETGKEGMEKIYEASYDLLILDYKLPIMDGPEMLRRLEKEKISLPVIVMTGMAEQVRDETLQFSLVEEVFAKPFNVQDISGFVGKVI</sequence>
<dbReference type="InterPro" id="IPR011006">
    <property type="entry name" value="CheY-like_superfamily"/>
</dbReference>
<evidence type="ECO:0000259" key="3">
    <source>
        <dbReference type="PROSITE" id="PS50110"/>
    </source>
</evidence>
<dbReference type="InterPro" id="IPR001789">
    <property type="entry name" value="Sig_transdc_resp-reg_receiver"/>
</dbReference>
<evidence type="ECO:0000256" key="2">
    <source>
        <dbReference type="PROSITE-ProRule" id="PRU00169"/>
    </source>
</evidence>
<reference evidence="5" key="1">
    <citation type="submission" date="2016-10" db="EMBL/GenBank/DDBJ databases">
        <authorList>
            <person name="Varghese N."/>
            <person name="Submissions S."/>
        </authorList>
    </citation>
    <scope>NUCLEOTIDE SEQUENCE [LARGE SCALE GENOMIC DNA]</scope>
    <source>
        <strain evidence="5">DSM 22530</strain>
    </source>
</reference>
<name>A0A1I1XPN2_9BACI</name>
<dbReference type="Proteomes" id="UP000199474">
    <property type="component" value="Unassembled WGS sequence"/>
</dbReference>
<evidence type="ECO:0000256" key="1">
    <source>
        <dbReference type="ARBA" id="ARBA00022553"/>
    </source>
</evidence>
<evidence type="ECO:0000313" key="5">
    <source>
        <dbReference type="Proteomes" id="UP000199474"/>
    </source>
</evidence>
<protein>
    <submittedName>
        <fullName evidence="4">Two-component system, response regulator, stage 0 sporulation protein F/two-component system, OmpR family, response regulator MprA/two-component system, NtrC family, response regulator AtoC</fullName>
    </submittedName>
</protein>
<dbReference type="Gene3D" id="3.40.50.2300">
    <property type="match status" value="1"/>
</dbReference>
<dbReference type="RefSeq" id="WP_090085645.1">
    <property type="nucleotide sequence ID" value="NZ_FOMR01000008.1"/>
</dbReference>